<dbReference type="PANTHER" id="PTHR24269">
    <property type="entry name" value="KREMEN PROTEIN"/>
    <property type="match status" value="1"/>
</dbReference>
<keyword evidence="2 8" id="KW-0812">Transmembrane</keyword>
<feature type="signal peptide" evidence="9">
    <location>
        <begin position="1"/>
        <end position="21"/>
    </location>
</feature>
<dbReference type="CDD" id="cd12087">
    <property type="entry name" value="TM_EGFR-like"/>
    <property type="match status" value="1"/>
</dbReference>
<evidence type="ECO:0000256" key="2">
    <source>
        <dbReference type="ARBA" id="ARBA00022692"/>
    </source>
</evidence>
<evidence type="ECO:0000259" key="10">
    <source>
        <dbReference type="PROSITE" id="PS51212"/>
    </source>
</evidence>
<dbReference type="GO" id="GO:0005886">
    <property type="term" value="C:plasma membrane"/>
    <property type="evidence" value="ECO:0007669"/>
    <property type="project" value="TreeGrafter"/>
</dbReference>
<keyword evidence="6" id="KW-0325">Glycoprotein</keyword>
<feature type="region of interest" description="Disordered" evidence="7">
    <location>
        <begin position="120"/>
        <end position="181"/>
    </location>
</feature>
<dbReference type="PROSITE" id="PS51212">
    <property type="entry name" value="WSC"/>
    <property type="match status" value="1"/>
</dbReference>
<dbReference type="InterPro" id="IPR002889">
    <property type="entry name" value="WSC_carb-bd"/>
</dbReference>
<organism evidence="11 12">
    <name type="scientific">Hymenoscyphus fraxineus</name>
    <dbReference type="NCBI Taxonomy" id="746836"/>
    <lineage>
        <taxon>Eukaryota</taxon>
        <taxon>Fungi</taxon>
        <taxon>Dikarya</taxon>
        <taxon>Ascomycota</taxon>
        <taxon>Pezizomycotina</taxon>
        <taxon>Leotiomycetes</taxon>
        <taxon>Helotiales</taxon>
        <taxon>Helotiaceae</taxon>
        <taxon>Hymenoscyphus</taxon>
    </lineage>
</organism>
<dbReference type="EMBL" id="CAJVRL010000038">
    <property type="protein sequence ID" value="CAG8950917.1"/>
    <property type="molecule type" value="Genomic_DNA"/>
</dbReference>
<comment type="caution">
    <text evidence="11">The sequence shown here is derived from an EMBL/GenBank/DDBJ whole genome shotgun (WGS) entry which is preliminary data.</text>
</comment>
<gene>
    <name evidence="11" type="ORF">HYFRA_00003134</name>
</gene>
<evidence type="ECO:0000256" key="6">
    <source>
        <dbReference type="ARBA" id="ARBA00023180"/>
    </source>
</evidence>
<feature type="chain" id="PRO_5040379580" description="WSC domain-containing protein" evidence="9">
    <location>
        <begin position="22"/>
        <end position="282"/>
    </location>
</feature>
<evidence type="ECO:0000256" key="5">
    <source>
        <dbReference type="ARBA" id="ARBA00023136"/>
    </source>
</evidence>
<keyword evidence="12" id="KW-1185">Reference proteome</keyword>
<dbReference type="PANTHER" id="PTHR24269:SF16">
    <property type="entry name" value="PROTEIN SLG1"/>
    <property type="match status" value="1"/>
</dbReference>
<feature type="region of interest" description="Disordered" evidence="7">
    <location>
        <begin position="229"/>
        <end position="249"/>
    </location>
</feature>
<evidence type="ECO:0000313" key="12">
    <source>
        <dbReference type="Proteomes" id="UP000696280"/>
    </source>
</evidence>
<keyword evidence="4 8" id="KW-1133">Transmembrane helix</keyword>
<feature type="transmembrane region" description="Helical" evidence="8">
    <location>
        <begin position="186"/>
        <end position="208"/>
    </location>
</feature>
<name>A0A9N9PQX5_9HELO</name>
<dbReference type="OrthoDB" id="2019572at2759"/>
<keyword evidence="3 9" id="KW-0732">Signal</keyword>
<evidence type="ECO:0000256" key="4">
    <source>
        <dbReference type="ARBA" id="ARBA00022989"/>
    </source>
</evidence>
<proteinExistence type="predicted"/>
<accession>A0A9N9PQX5</accession>
<evidence type="ECO:0000256" key="9">
    <source>
        <dbReference type="SAM" id="SignalP"/>
    </source>
</evidence>
<dbReference type="InterPro" id="IPR051836">
    <property type="entry name" value="Kremen_rcpt"/>
</dbReference>
<dbReference type="SMART" id="SM00321">
    <property type="entry name" value="WSC"/>
    <property type="match status" value="1"/>
</dbReference>
<keyword evidence="5 8" id="KW-0472">Membrane</keyword>
<dbReference type="Proteomes" id="UP000696280">
    <property type="component" value="Unassembled WGS sequence"/>
</dbReference>
<feature type="domain" description="WSC" evidence="10">
    <location>
        <begin position="24"/>
        <end position="113"/>
    </location>
</feature>
<evidence type="ECO:0000313" key="11">
    <source>
        <dbReference type="EMBL" id="CAG8950917.1"/>
    </source>
</evidence>
<evidence type="ECO:0000256" key="3">
    <source>
        <dbReference type="ARBA" id="ARBA00022729"/>
    </source>
</evidence>
<comment type="subcellular location">
    <subcellularLocation>
        <location evidence="1">Membrane</location>
        <topology evidence="1">Single-pass membrane protein</topology>
    </subcellularLocation>
</comment>
<sequence>MRSPTMIVAASLLMAASSVTALLEPKSQGCYSDLSGYTFNNTAMYQTEGLCQTACAPAGYNAMATTKGSDCWCGAKYPPASLKVDDALCDNPCAGFGEKTCGGDKYFTVYTSGRVAKVDTETASGGSSSSAPPSTTSSAPPSVVTVPGETILVTAAPGTAPGTTSEAAATSSAPAKSSGGPSKAGIAAGVVVGIVALAAIAGGAFLFIRNKNRREVEEEYRRNAAVSSFISGGGKPPTSSGGASSFNDTRLDPSVMAQRRMSDGSIADNQDYSRRILKVTNA</sequence>
<dbReference type="Pfam" id="PF01822">
    <property type="entry name" value="WSC"/>
    <property type="match status" value="1"/>
</dbReference>
<evidence type="ECO:0000256" key="8">
    <source>
        <dbReference type="SAM" id="Phobius"/>
    </source>
</evidence>
<evidence type="ECO:0000256" key="7">
    <source>
        <dbReference type="SAM" id="MobiDB-lite"/>
    </source>
</evidence>
<dbReference type="AlphaFoldDB" id="A0A9N9PQX5"/>
<feature type="compositionally biased region" description="Low complexity" evidence="7">
    <location>
        <begin position="123"/>
        <end position="181"/>
    </location>
</feature>
<evidence type="ECO:0000256" key="1">
    <source>
        <dbReference type="ARBA" id="ARBA00004167"/>
    </source>
</evidence>
<protein>
    <recommendedName>
        <fullName evidence="10">WSC domain-containing protein</fullName>
    </recommendedName>
</protein>
<feature type="compositionally biased region" description="Low complexity" evidence="7">
    <location>
        <begin position="236"/>
        <end position="245"/>
    </location>
</feature>
<reference evidence="11" key="1">
    <citation type="submission" date="2021-07" db="EMBL/GenBank/DDBJ databases">
        <authorList>
            <person name="Durling M."/>
        </authorList>
    </citation>
    <scope>NUCLEOTIDE SEQUENCE</scope>
</reference>